<dbReference type="GeneID" id="39982644"/>
<accession>A0A1X0P4N9</accession>
<comment type="caution">
    <text evidence="2">The sequence shown here is derived from an EMBL/GenBank/DDBJ whole genome shotgun (WGS) entry which is preliminary data.</text>
</comment>
<feature type="region of interest" description="Disordered" evidence="1">
    <location>
        <begin position="394"/>
        <end position="415"/>
    </location>
</feature>
<evidence type="ECO:0000256" key="1">
    <source>
        <dbReference type="SAM" id="MobiDB-lite"/>
    </source>
</evidence>
<name>A0A1X0P4N9_9TRYP</name>
<keyword evidence="2" id="KW-0378">Hydrolase</keyword>
<keyword evidence="3" id="KW-1185">Reference proteome</keyword>
<protein>
    <submittedName>
        <fullName evidence="2">NUDIX hydrolase</fullName>
    </submittedName>
</protein>
<dbReference type="RefSeq" id="XP_028885679.1">
    <property type="nucleotide sequence ID" value="XM_029022864.1"/>
</dbReference>
<dbReference type="AlphaFoldDB" id="A0A1X0P4N9"/>
<dbReference type="EMBL" id="NBCO01000005">
    <property type="protein sequence ID" value="ORC91613.1"/>
    <property type="molecule type" value="Genomic_DNA"/>
</dbReference>
<evidence type="ECO:0000313" key="2">
    <source>
        <dbReference type="EMBL" id="ORC91613.1"/>
    </source>
</evidence>
<evidence type="ECO:0000313" key="3">
    <source>
        <dbReference type="Proteomes" id="UP000192257"/>
    </source>
</evidence>
<proteinExistence type="predicted"/>
<organism evidence="2 3">
    <name type="scientific">Trypanosoma theileri</name>
    <dbReference type="NCBI Taxonomy" id="67003"/>
    <lineage>
        <taxon>Eukaryota</taxon>
        <taxon>Discoba</taxon>
        <taxon>Euglenozoa</taxon>
        <taxon>Kinetoplastea</taxon>
        <taxon>Metakinetoplastina</taxon>
        <taxon>Trypanosomatida</taxon>
        <taxon>Trypanosomatidae</taxon>
        <taxon>Trypanosoma</taxon>
    </lineage>
</organism>
<reference evidence="2 3" key="1">
    <citation type="submission" date="2017-03" db="EMBL/GenBank/DDBJ databases">
        <title>An alternative strategy for trypanosome survival in the mammalian bloodstream revealed through genome and transcriptome analysis of the ubiquitous bovine parasite Trypanosoma (Megatrypanum) theileri.</title>
        <authorList>
            <person name="Kelly S."/>
            <person name="Ivens A."/>
            <person name="Mott A."/>
            <person name="O'Neill E."/>
            <person name="Emms D."/>
            <person name="Macleod O."/>
            <person name="Voorheis P."/>
            <person name="Matthews J."/>
            <person name="Matthews K."/>
            <person name="Carrington M."/>
        </authorList>
    </citation>
    <scope>NUCLEOTIDE SEQUENCE [LARGE SCALE GENOMIC DNA]</scope>
    <source>
        <strain evidence="2">Edinburgh</strain>
    </source>
</reference>
<dbReference type="VEuPathDB" id="TriTrypDB:TM35_000052090"/>
<dbReference type="OrthoDB" id="271584at2759"/>
<dbReference type="Proteomes" id="UP000192257">
    <property type="component" value="Unassembled WGS sequence"/>
</dbReference>
<sequence>MLRVGFLLRCVGKELAVVTGLTDAALLNKVLSPTIQPTELASIAAETAAMVQRLTLSRTVMLLELYSHHGVRHEQLFFNGLWKVFKADRPLVTCEEDKIVLQAFAASTANAFKLMCKEGFLHDSQLLAIALGRCIECAPFLPFNSVVDVYEGMKLFDRKYFTLAEVALQAEERNENELHNSSESSTTLLSSQPNVVDVLCCELELRLKVNGDEGCNSSPTDITRLVQSLAVVGVTDASSLSALRKVMEPITLPIEVALNILEGIHAIHKRVVDVLDHEVDDDWMRSERSILVQMLTGKLISQKVFSSSSSPDPQIILGFRRLFETYPSLAESVPQLWDAVRTVRLSHKQVVSQREKIHRPSDGLFAQKYNVKVKPITEDASEAERRVPPQFKTWRGPTVKNQRRKGQGTPQKMGFGTRRISKNYIKMKRKKFTPAVC</sequence>
<gene>
    <name evidence="2" type="ORF">TM35_000052090</name>
</gene>
<dbReference type="GO" id="GO:0016787">
    <property type="term" value="F:hydrolase activity"/>
    <property type="evidence" value="ECO:0007669"/>
    <property type="project" value="UniProtKB-KW"/>
</dbReference>